<reference evidence="17" key="1">
    <citation type="journal article" date="2018" name="Int. J. Syst. Evol. Microbiol.">
        <title>Carboxylicivirga sediminis sp. nov., isolated from coastal sediment.</title>
        <authorList>
            <person name="Wang F.Q."/>
            <person name="Ren L.H."/>
            <person name="Zou R.J."/>
            <person name="Sun Y.Z."/>
            <person name="Liu X.J."/>
            <person name="Jiang F."/>
            <person name="Liu L.J."/>
        </authorList>
    </citation>
    <scope>NUCLEOTIDE SEQUENCE</scope>
    <source>
        <strain evidence="17">JR1</strain>
    </source>
</reference>
<dbReference type="Pfam" id="PF13715">
    <property type="entry name" value="CarbopepD_reg_2"/>
    <property type="match status" value="1"/>
</dbReference>
<keyword evidence="6 14" id="KW-0732">Signal</keyword>
<dbReference type="Gene3D" id="2.170.130.10">
    <property type="entry name" value="TonB-dependent receptor, plug domain"/>
    <property type="match status" value="1"/>
</dbReference>
<evidence type="ECO:0000256" key="11">
    <source>
        <dbReference type="ARBA" id="ARBA00023237"/>
    </source>
</evidence>
<dbReference type="PANTHER" id="PTHR32552">
    <property type="entry name" value="FERRICHROME IRON RECEPTOR-RELATED"/>
    <property type="match status" value="1"/>
</dbReference>
<comment type="caution">
    <text evidence="17">The sequence shown here is derived from an EMBL/GenBank/DDBJ whole genome shotgun (WGS) entry which is preliminary data.</text>
</comment>
<evidence type="ECO:0000256" key="3">
    <source>
        <dbReference type="ARBA" id="ARBA00022452"/>
    </source>
</evidence>
<keyword evidence="10 12" id="KW-0472">Membrane</keyword>
<evidence type="ECO:0000256" key="14">
    <source>
        <dbReference type="SAM" id="SignalP"/>
    </source>
</evidence>
<evidence type="ECO:0000256" key="4">
    <source>
        <dbReference type="ARBA" id="ARBA00022496"/>
    </source>
</evidence>
<keyword evidence="11 12" id="KW-0998">Cell outer membrane</keyword>
<dbReference type="InterPro" id="IPR000531">
    <property type="entry name" value="Beta-barrel_TonB"/>
</dbReference>
<keyword evidence="4" id="KW-0410">Iron transport</keyword>
<dbReference type="SUPFAM" id="SSF49464">
    <property type="entry name" value="Carboxypeptidase regulatory domain-like"/>
    <property type="match status" value="1"/>
</dbReference>
<keyword evidence="3 12" id="KW-1134">Transmembrane beta strand</keyword>
<evidence type="ECO:0000313" key="17">
    <source>
        <dbReference type="EMBL" id="MBR8536372.1"/>
    </source>
</evidence>
<name>A0A941F4R4_9BACT</name>
<keyword evidence="7" id="KW-0408">Iron</keyword>
<feature type="chain" id="PRO_5037968655" evidence="14">
    <location>
        <begin position="19"/>
        <end position="1018"/>
    </location>
</feature>
<evidence type="ECO:0000256" key="8">
    <source>
        <dbReference type="ARBA" id="ARBA00023065"/>
    </source>
</evidence>
<evidence type="ECO:0000256" key="2">
    <source>
        <dbReference type="ARBA" id="ARBA00022448"/>
    </source>
</evidence>
<comment type="subcellular location">
    <subcellularLocation>
        <location evidence="1 12">Cell outer membrane</location>
        <topology evidence="1 12">Multi-pass membrane protein</topology>
    </subcellularLocation>
</comment>
<dbReference type="InterPro" id="IPR037066">
    <property type="entry name" value="Plug_dom_sf"/>
</dbReference>
<dbReference type="Pfam" id="PF07715">
    <property type="entry name" value="Plug"/>
    <property type="match status" value="1"/>
</dbReference>
<accession>A0A941F4R4</accession>
<organism evidence="17 18">
    <name type="scientific">Carboxylicivirga sediminis</name>
    <dbReference type="NCBI Taxonomy" id="2006564"/>
    <lineage>
        <taxon>Bacteria</taxon>
        <taxon>Pseudomonadati</taxon>
        <taxon>Bacteroidota</taxon>
        <taxon>Bacteroidia</taxon>
        <taxon>Marinilabiliales</taxon>
        <taxon>Marinilabiliaceae</taxon>
        <taxon>Carboxylicivirga</taxon>
    </lineage>
</organism>
<dbReference type="RefSeq" id="WP_212191403.1">
    <property type="nucleotide sequence ID" value="NZ_JAGTAR010000018.1"/>
</dbReference>
<dbReference type="InterPro" id="IPR023996">
    <property type="entry name" value="TonB-dep_OMP_SusC/RagA"/>
</dbReference>
<dbReference type="InterPro" id="IPR023997">
    <property type="entry name" value="TonB-dep_OMP_SusC/RagA_CS"/>
</dbReference>
<dbReference type="GO" id="GO:0009279">
    <property type="term" value="C:cell outer membrane"/>
    <property type="evidence" value="ECO:0007669"/>
    <property type="project" value="UniProtKB-SubCell"/>
</dbReference>
<gene>
    <name evidence="17" type="ORF">KDU71_12440</name>
</gene>
<evidence type="ECO:0000256" key="10">
    <source>
        <dbReference type="ARBA" id="ARBA00023136"/>
    </source>
</evidence>
<feature type="domain" description="TonB-dependent receptor-like beta-barrel" evidence="15">
    <location>
        <begin position="425"/>
        <end position="818"/>
    </location>
</feature>
<dbReference type="InterPro" id="IPR036942">
    <property type="entry name" value="Beta-barrel_TonB_sf"/>
</dbReference>
<dbReference type="InterPro" id="IPR039426">
    <property type="entry name" value="TonB-dep_rcpt-like"/>
</dbReference>
<dbReference type="InterPro" id="IPR012910">
    <property type="entry name" value="Plug_dom"/>
</dbReference>
<dbReference type="SUPFAM" id="SSF56935">
    <property type="entry name" value="Porins"/>
    <property type="match status" value="1"/>
</dbReference>
<dbReference type="Gene3D" id="2.40.170.20">
    <property type="entry name" value="TonB-dependent receptor, beta-barrel domain"/>
    <property type="match status" value="1"/>
</dbReference>
<evidence type="ECO:0000313" key="18">
    <source>
        <dbReference type="Proteomes" id="UP000679220"/>
    </source>
</evidence>
<dbReference type="InterPro" id="IPR008969">
    <property type="entry name" value="CarboxyPept-like_regulatory"/>
</dbReference>
<dbReference type="PROSITE" id="PS52016">
    <property type="entry name" value="TONB_DEPENDENT_REC_3"/>
    <property type="match status" value="1"/>
</dbReference>
<dbReference type="NCBIfam" id="TIGR04057">
    <property type="entry name" value="SusC_RagA_signa"/>
    <property type="match status" value="1"/>
</dbReference>
<evidence type="ECO:0000256" key="7">
    <source>
        <dbReference type="ARBA" id="ARBA00023004"/>
    </source>
</evidence>
<evidence type="ECO:0000259" key="15">
    <source>
        <dbReference type="Pfam" id="PF00593"/>
    </source>
</evidence>
<evidence type="ECO:0000256" key="12">
    <source>
        <dbReference type="PROSITE-ProRule" id="PRU01360"/>
    </source>
</evidence>
<evidence type="ECO:0000256" key="13">
    <source>
        <dbReference type="RuleBase" id="RU003357"/>
    </source>
</evidence>
<evidence type="ECO:0000256" key="1">
    <source>
        <dbReference type="ARBA" id="ARBA00004571"/>
    </source>
</evidence>
<proteinExistence type="inferred from homology"/>
<keyword evidence="9 13" id="KW-0798">TonB box</keyword>
<evidence type="ECO:0000256" key="6">
    <source>
        <dbReference type="ARBA" id="ARBA00022729"/>
    </source>
</evidence>
<reference evidence="17" key="2">
    <citation type="submission" date="2021-04" db="EMBL/GenBank/DDBJ databases">
        <authorList>
            <person name="Zhang T."/>
            <person name="Zhang Y."/>
            <person name="Lu D."/>
            <person name="Zuo D."/>
            <person name="Du Z."/>
        </authorList>
    </citation>
    <scope>NUCLEOTIDE SEQUENCE</scope>
    <source>
        <strain evidence="17">JR1</strain>
    </source>
</reference>
<dbReference type="Pfam" id="PF00593">
    <property type="entry name" value="TonB_dep_Rec_b-barrel"/>
    <property type="match status" value="1"/>
</dbReference>
<evidence type="ECO:0000259" key="16">
    <source>
        <dbReference type="Pfam" id="PF07715"/>
    </source>
</evidence>
<dbReference type="NCBIfam" id="TIGR04056">
    <property type="entry name" value="OMP_RagA_SusC"/>
    <property type="match status" value="1"/>
</dbReference>
<evidence type="ECO:0000256" key="9">
    <source>
        <dbReference type="ARBA" id="ARBA00023077"/>
    </source>
</evidence>
<feature type="signal peptide" evidence="14">
    <location>
        <begin position="1"/>
        <end position="18"/>
    </location>
</feature>
<dbReference type="GO" id="GO:0015344">
    <property type="term" value="F:siderophore uptake transmembrane transporter activity"/>
    <property type="evidence" value="ECO:0007669"/>
    <property type="project" value="TreeGrafter"/>
</dbReference>
<protein>
    <submittedName>
        <fullName evidence="17">SusC/RagA family TonB-linked outer membrane protein</fullName>
    </submittedName>
</protein>
<dbReference type="PANTHER" id="PTHR32552:SF68">
    <property type="entry name" value="FERRICHROME OUTER MEMBRANE TRANSPORTER_PHAGE RECEPTOR"/>
    <property type="match status" value="1"/>
</dbReference>
<dbReference type="FunFam" id="2.60.40.1120:FF:000003">
    <property type="entry name" value="Outer membrane protein Omp121"/>
    <property type="match status" value="1"/>
</dbReference>
<comment type="similarity">
    <text evidence="12 13">Belongs to the TonB-dependent receptor family.</text>
</comment>
<keyword evidence="5 12" id="KW-0812">Transmembrane</keyword>
<keyword evidence="2 12" id="KW-0813">Transport</keyword>
<dbReference type="Gene3D" id="2.60.40.1120">
    <property type="entry name" value="Carboxypeptidase-like, regulatory domain"/>
    <property type="match status" value="1"/>
</dbReference>
<evidence type="ECO:0000256" key="5">
    <source>
        <dbReference type="ARBA" id="ARBA00022692"/>
    </source>
</evidence>
<keyword evidence="18" id="KW-1185">Reference proteome</keyword>
<keyword evidence="8" id="KW-0406">Ion transport</keyword>
<feature type="domain" description="TonB-dependent receptor plug" evidence="16">
    <location>
        <begin position="113"/>
        <end position="237"/>
    </location>
</feature>
<dbReference type="Proteomes" id="UP000679220">
    <property type="component" value="Unassembled WGS sequence"/>
</dbReference>
<dbReference type="AlphaFoldDB" id="A0A941F4R4"/>
<dbReference type="EMBL" id="JAGTAR010000018">
    <property type="protein sequence ID" value="MBR8536372.1"/>
    <property type="molecule type" value="Genomic_DNA"/>
</dbReference>
<sequence length="1018" mass="111398">MRSLWVLILVLLAGNAFAQRTITGRVSSDDGEPLPGANIMIKGTMNGTVTNLDGDYAIEIEDDNATLVFSFIGFEAQEIAVGSQSVINVTLGDDSELLEDVVVTALGIKREKKALGYSVAEVGDEAFESSKAANPMSSLSGRLSGVQINSTGQGAAGSTSVIIRGNALADGSNEPLYVVDGIPISNSQYSNADSKDGGGIDSGNGMSGIAADDIENISVLKGASATALYGSRAINGVVMITTKSGKGAQGTTIDFNSTTTIENARIYSDWQNVYGQGNFGNAPSSMQEAKDNTGMWGARYSDVNKYTDYRGQSSEYRFYDNENNFYETGVTTSNNVAINHNTESSTLRMSYSNLQNNGMMPNTEYNRNTLTMNGSTKALNNKLELTGKISYVNESSTNSMIGNTPFSANLMGTPNNVPLSDLRNYKDPVTGLPVGFGNLNSNVYWNLYEVSHLYNKDRVMSMAQAKYNFTNDLSVMVRYGDDKTFFNQQSIWPIGTPHYQQGRASEVRAINSETNIDGMLSYNKDFTDWGFTVNVGAARMDQEFDERQIFDERFSDPSMQKPGFGEVTTSFVNYNRKRINSVFSTAQLRYKNFLYLDVSARNDWSSTLIDAQPSYFYPSLSSSFVFTEIMDTPDWLSFGKLRASWAKVGSDTDPYRTRLYYNIDGVLHPGAGGDSPSGGIGSGTVPNRNLKPSMNESYEFGVDLKFFNNRLGLDVAYYNSKATNQIVRVATAPSAGYDNAIINAGAIQNAGVEMSLYADPVKTKNFNWNTALNYAYNENKVLSLTEGVNQLTLFETNGSVSVVARPGEEYGQIMGTTYRRDDAGNILLDENGRPMVNDGLSVIGNAYHKVMLGWVNQFQYKNWSATFVMDAKFGGEVYSQTEAQAYSTGRHQGTLDRDGYDGGVWYPSILDGQGTSSTPQEFYQSVANIDEQFVYDASYVAIQEINITYHLPSKLFDNVNFMRGASAGLFVRNLGYVWRATDNIDPQATFSIANGGAGVEMGNMALPTTYGFNLNIKF</sequence>